<dbReference type="SUPFAM" id="SSF69304">
    <property type="entry name" value="Tricorn protease N-terminal domain"/>
    <property type="match status" value="1"/>
</dbReference>
<dbReference type="InterPro" id="IPR012338">
    <property type="entry name" value="Beta-lactam/transpept-like"/>
</dbReference>
<feature type="domain" description="Peptidase S9 prolyl oligopeptidase catalytic" evidence="2">
    <location>
        <begin position="448"/>
        <end position="648"/>
    </location>
</feature>
<organism evidence="3 4">
    <name type="scientific">Microterricola viridarii</name>
    <dbReference type="NCBI Taxonomy" id="412690"/>
    <lineage>
        <taxon>Bacteria</taxon>
        <taxon>Bacillati</taxon>
        <taxon>Actinomycetota</taxon>
        <taxon>Actinomycetes</taxon>
        <taxon>Micrococcales</taxon>
        <taxon>Microbacteriaceae</taxon>
        <taxon>Microterricola</taxon>
    </lineage>
</organism>
<feature type="domain" description="Beta-lactamase-related" evidence="1">
    <location>
        <begin position="665"/>
        <end position="991"/>
    </location>
</feature>
<dbReference type="InterPro" id="IPR029058">
    <property type="entry name" value="AB_hydrolase_fold"/>
</dbReference>
<dbReference type="InterPro" id="IPR001375">
    <property type="entry name" value="Peptidase_S9_cat"/>
</dbReference>
<proteinExistence type="predicted"/>
<reference evidence="3 4" key="1">
    <citation type="journal article" date="2016" name="J. Biotechnol.">
        <title>First complete genome sequence of a species in the genus Microterricola, an extremophilic cold active enzyme producing bacterial strain ERGS5:02 isolated from Sikkim Himalaya.</title>
        <authorList>
            <person name="Himanshu"/>
            <person name="Swarnkar M.K."/>
            <person name="Singh D."/>
            <person name="Kumar R."/>
        </authorList>
    </citation>
    <scope>NUCLEOTIDE SEQUENCE [LARGE SCALE GENOMIC DNA]</scope>
    <source>
        <strain evidence="3 4">ERGS5:02</strain>
    </source>
</reference>
<dbReference type="GO" id="GO:0006508">
    <property type="term" value="P:proteolysis"/>
    <property type="evidence" value="ECO:0007669"/>
    <property type="project" value="InterPro"/>
</dbReference>
<keyword evidence="4" id="KW-1185">Reference proteome</keyword>
<dbReference type="InterPro" id="IPR011042">
    <property type="entry name" value="6-blade_b-propeller_TolB-like"/>
</dbReference>
<dbReference type="KEGG" id="mvd:AWU67_10740"/>
<dbReference type="OrthoDB" id="262125at2"/>
<dbReference type="EMBL" id="CP014145">
    <property type="protein sequence ID" value="AMB59259.1"/>
    <property type="molecule type" value="Genomic_DNA"/>
</dbReference>
<protein>
    <submittedName>
        <fullName evidence="3">Peptidase S9</fullName>
    </submittedName>
</protein>
<dbReference type="InterPro" id="IPR011659">
    <property type="entry name" value="WD40"/>
</dbReference>
<evidence type="ECO:0000313" key="4">
    <source>
        <dbReference type="Proteomes" id="UP000058305"/>
    </source>
</evidence>
<name>A0A0X8E2H6_9MICO</name>
<dbReference type="Gene3D" id="3.40.710.10">
    <property type="entry name" value="DD-peptidase/beta-lactamase superfamily"/>
    <property type="match status" value="1"/>
</dbReference>
<dbReference type="PANTHER" id="PTHR46825">
    <property type="entry name" value="D-ALANYL-D-ALANINE-CARBOXYPEPTIDASE/ENDOPEPTIDASE AMPH"/>
    <property type="match status" value="1"/>
</dbReference>
<dbReference type="Gene3D" id="3.40.50.1820">
    <property type="entry name" value="alpha/beta hydrolase"/>
    <property type="match status" value="1"/>
</dbReference>
<gene>
    <name evidence="3" type="ORF">AWU67_10740</name>
</gene>
<dbReference type="RefSeq" id="WP_067228745.1">
    <property type="nucleotide sequence ID" value="NZ_CP014145.1"/>
</dbReference>
<dbReference type="AlphaFoldDB" id="A0A0X8E2H6"/>
<accession>A0A0X8E2H6</accession>
<sequence>MNDQIMPAQQATSRPATIEDYLDVVIPAGLATDAAGRTVFARQASDRASDSNTSSLWLIGADGEARALTAGPNDSNPVWNSATGDVLFLRPDANGTAQLHAINADGGAIRQLTTAARLPQGAGAPVVSPDGTRVAFSATVSRGSATALVSRGLRHKVDGVGARGSARAHLFELDLASGALTRLSDGDWDASEPAYSPDGTKLAFSAGIDADADRTLETRVHVIDLTDRTAAAVPVGRSRAVHAPLLWAPAGDAVVAVGAEAPGIRNAELIVLHLDPALADVSLTAALDRNVMPGGTAYPGGRPTLTADGEVLFCLREGGSTELHAVPLAGGPSRSIVAGAQRVVSGFAASQRSIRAVLATESSFGEIVEVPLAGGEPVVLTSFGAALAGVTVPIAEERWFDISDGSRVQGWTLRDPSLTQAGPLVLDVHGGPHNAWTGTPSIMQPHHAELVARGYTVLMVNPRGSDGYGQAFFDGVHDAWGEADLPDLLEPIDALIAEGVADPAQLLVTGYSYGGFMTCALTAFTDRFAVAVAGGLVADLAHLTGASDDGVLLDHLEFRRGSGRARALSPLDRVEQVTAPTLILHGAADLLCPALQAEQWHGGLLLAGVESELVLYPGGSHAFVLVGPPSHRVDYSRRLVDWFERHLSPTPAAATVERDYWQTRLQTVIEKYGIPGAALGILTTTRSGTETTVVSAGLTSTATGVAVTDDTLFQIGSITKVYTGTLIMQLVEEGLLDLDAPVRAVLPGFTVADAHASATVTPRHLLTHTSGIDGDIFTDTGRGHDCVELFVDSLGEVTSHFAPGVNWSYCNTGFVVLGRIIEVLRGAYWHEVVTERILQPLGLSATTMLQEDTMLFRHAIGHGGDARSGSATPVTQTSIVPSARPAGLISAQVDDVLAFLADSMSAEPRLLSTAGHRLMLEDQQVSDSEGVAEIMGLSWLQYDWSGVRVHGHDGGTIGQQAFARAIASKGVAFVLLTNGGHMTAASDELFAEIAQTIAGARMTAPFAATSLDAVDAETAAALVGRYRDASAEITLAVTDGALVATRVDSGNPSGREEMAGTTEFTVHPGEGGHLAAGAAGRPGWTRVWLVEHEGGRLLHFGSRAFPEVSNA</sequence>
<reference evidence="4" key="2">
    <citation type="submission" date="2016-01" db="EMBL/GenBank/DDBJ databases">
        <title>First complete genome sequence of a species in the genus Microterricola, an extremophilic cold active enzyme producing strain ERGS5:02 isolated from Sikkim Himalaya.</title>
        <authorList>
            <person name="Kumar R."/>
            <person name="Singh D."/>
            <person name="Swarnkar M.K."/>
        </authorList>
    </citation>
    <scope>NUCLEOTIDE SEQUENCE [LARGE SCALE GENOMIC DNA]</scope>
    <source>
        <strain evidence="4">ERGS5:02</strain>
    </source>
</reference>
<dbReference type="SUPFAM" id="SSF53474">
    <property type="entry name" value="alpha/beta-Hydrolases"/>
    <property type="match status" value="1"/>
</dbReference>
<dbReference type="Gene3D" id="2.120.10.30">
    <property type="entry name" value="TolB, C-terminal domain"/>
    <property type="match status" value="1"/>
</dbReference>
<dbReference type="GO" id="GO:0008236">
    <property type="term" value="F:serine-type peptidase activity"/>
    <property type="evidence" value="ECO:0007669"/>
    <property type="project" value="InterPro"/>
</dbReference>
<dbReference type="Pfam" id="PF07676">
    <property type="entry name" value="PD40"/>
    <property type="match status" value="2"/>
</dbReference>
<dbReference type="SUPFAM" id="SSF56601">
    <property type="entry name" value="beta-lactamase/transpeptidase-like"/>
    <property type="match status" value="1"/>
</dbReference>
<dbReference type="Proteomes" id="UP000058305">
    <property type="component" value="Chromosome"/>
</dbReference>
<dbReference type="PANTHER" id="PTHR46825:SF9">
    <property type="entry name" value="BETA-LACTAMASE-RELATED DOMAIN-CONTAINING PROTEIN"/>
    <property type="match status" value="1"/>
</dbReference>
<evidence type="ECO:0000313" key="3">
    <source>
        <dbReference type="EMBL" id="AMB59259.1"/>
    </source>
</evidence>
<dbReference type="Pfam" id="PF00326">
    <property type="entry name" value="Peptidase_S9"/>
    <property type="match status" value="1"/>
</dbReference>
<evidence type="ECO:0000259" key="2">
    <source>
        <dbReference type="Pfam" id="PF00326"/>
    </source>
</evidence>
<dbReference type="InterPro" id="IPR001466">
    <property type="entry name" value="Beta-lactam-related"/>
</dbReference>
<evidence type="ECO:0000259" key="1">
    <source>
        <dbReference type="Pfam" id="PF00144"/>
    </source>
</evidence>
<dbReference type="Pfam" id="PF00144">
    <property type="entry name" value="Beta-lactamase"/>
    <property type="match status" value="1"/>
</dbReference>
<dbReference type="InterPro" id="IPR050491">
    <property type="entry name" value="AmpC-like"/>
</dbReference>